<dbReference type="OrthoDB" id="3933935at2759"/>
<feature type="compositionally biased region" description="Low complexity" evidence="1">
    <location>
        <begin position="22"/>
        <end position="32"/>
    </location>
</feature>
<evidence type="ECO:0000313" key="3">
    <source>
        <dbReference type="EMBL" id="CAF1223929.1"/>
    </source>
</evidence>
<reference evidence="4" key="1">
    <citation type="submission" date="2021-02" db="EMBL/GenBank/DDBJ databases">
        <authorList>
            <person name="Nowell W R."/>
        </authorList>
    </citation>
    <scope>NUCLEOTIDE SEQUENCE</scope>
</reference>
<dbReference type="Proteomes" id="UP000663891">
    <property type="component" value="Unassembled WGS sequence"/>
</dbReference>
<gene>
    <name evidence="3" type="ORF">JYZ213_LOCUS28160</name>
    <name evidence="5" type="ORF">OKA104_LOCUS4655</name>
    <name evidence="4" type="ORF">VCS650_LOCUS27863</name>
</gene>
<accession>A0A814ZIV2</accession>
<protein>
    <submittedName>
        <fullName evidence="4">Uncharacterized protein</fullName>
    </submittedName>
</protein>
<dbReference type="AlphaFoldDB" id="A0A814ZIV2"/>
<proteinExistence type="predicted"/>
<keyword evidence="2" id="KW-1133">Transmembrane helix</keyword>
<name>A0A814ZIV2_9BILA</name>
<evidence type="ECO:0000256" key="1">
    <source>
        <dbReference type="SAM" id="MobiDB-lite"/>
    </source>
</evidence>
<evidence type="ECO:0000313" key="6">
    <source>
        <dbReference type="Proteomes" id="UP000663891"/>
    </source>
</evidence>
<evidence type="ECO:0000313" key="4">
    <source>
        <dbReference type="EMBL" id="CAF1242250.1"/>
    </source>
</evidence>
<keyword evidence="2" id="KW-0472">Membrane</keyword>
<keyword evidence="2" id="KW-0812">Transmembrane</keyword>
<feature type="transmembrane region" description="Helical" evidence="2">
    <location>
        <begin position="68"/>
        <end position="92"/>
    </location>
</feature>
<dbReference type="EMBL" id="CAJNON010000399">
    <property type="protein sequence ID" value="CAF1242250.1"/>
    <property type="molecule type" value="Genomic_DNA"/>
</dbReference>
<comment type="caution">
    <text evidence="4">The sequence shown here is derived from an EMBL/GenBank/DDBJ whole genome shotgun (WGS) entry which is preliminary data.</text>
</comment>
<dbReference type="EMBL" id="CAJOAY010000153">
    <property type="protein sequence ID" value="CAF3562272.1"/>
    <property type="molecule type" value="Genomic_DNA"/>
</dbReference>
<sequence length="385" mass="40407">MYNNILHPNLSNITNSTATNKSQPSPQPQQQPASLISNASTPRQISIKMTEISVIPETNTKRRLVRRFLIFLLCCFCVVGAAVVIAIVISLLKSQDSDATMTTIANATASTTVSTIINTTVSTTVSTTASTTISTTVSTTVSTTASTTVPVTCATGLSQTSSGTCVNTQIDFNNCGSVGYVCSSNYTSCSTGLCSSTPAVALSGAIPVPGFGGSISVDDQTVTVVFPLSLTLYNYSSNSITVSSNGVLCLGSCSAAYSNGALPDSQFAGPTVFGFWDDLYITSGSSQTIYYAVSGTAPNRITTFEFYESHYGGPTQYYHFQIIFHENLPNIVECLYLETYDGGASATIGVQQSGSGPSMTYLLNQALLTYNTTVIFDTSAGTFSG</sequence>
<dbReference type="Proteomes" id="UP000663845">
    <property type="component" value="Unassembled WGS sequence"/>
</dbReference>
<feature type="compositionally biased region" description="Polar residues" evidence="1">
    <location>
        <begin position="9"/>
        <end position="21"/>
    </location>
</feature>
<dbReference type="EMBL" id="CAJNOG010000404">
    <property type="protein sequence ID" value="CAF1223929.1"/>
    <property type="molecule type" value="Genomic_DNA"/>
</dbReference>
<dbReference type="Proteomes" id="UP000663881">
    <property type="component" value="Unassembled WGS sequence"/>
</dbReference>
<organism evidence="4 6">
    <name type="scientific">Adineta steineri</name>
    <dbReference type="NCBI Taxonomy" id="433720"/>
    <lineage>
        <taxon>Eukaryota</taxon>
        <taxon>Metazoa</taxon>
        <taxon>Spiralia</taxon>
        <taxon>Gnathifera</taxon>
        <taxon>Rotifera</taxon>
        <taxon>Eurotatoria</taxon>
        <taxon>Bdelloidea</taxon>
        <taxon>Adinetida</taxon>
        <taxon>Adinetidae</taxon>
        <taxon>Adineta</taxon>
    </lineage>
</organism>
<evidence type="ECO:0000313" key="5">
    <source>
        <dbReference type="EMBL" id="CAF3562272.1"/>
    </source>
</evidence>
<evidence type="ECO:0000256" key="2">
    <source>
        <dbReference type="SAM" id="Phobius"/>
    </source>
</evidence>
<feature type="region of interest" description="Disordered" evidence="1">
    <location>
        <begin position="1"/>
        <end position="35"/>
    </location>
</feature>